<dbReference type="SUPFAM" id="SSF52833">
    <property type="entry name" value="Thioredoxin-like"/>
    <property type="match status" value="1"/>
</dbReference>
<organism evidence="1 2">
    <name type="scientific">Ilyomonas limi</name>
    <dbReference type="NCBI Taxonomy" id="2575867"/>
    <lineage>
        <taxon>Bacteria</taxon>
        <taxon>Pseudomonadati</taxon>
        <taxon>Bacteroidota</taxon>
        <taxon>Chitinophagia</taxon>
        <taxon>Chitinophagales</taxon>
        <taxon>Chitinophagaceae</taxon>
        <taxon>Ilyomonas</taxon>
    </lineage>
</organism>
<dbReference type="AlphaFoldDB" id="A0A4U3L9U5"/>
<comment type="caution">
    <text evidence="1">The sequence shown here is derived from an EMBL/GenBank/DDBJ whole genome shotgun (WGS) entry which is preliminary data.</text>
</comment>
<evidence type="ECO:0000313" key="2">
    <source>
        <dbReference type="Proteomes" id="UP000305848"/>
    </source>
</evidence>
<dbReference type="Gene3D" id="3.40.30.10">
    <property type="entry name" value="Glutaredoxin"/>
    <property type="match status" value="1"/>
</dbReference>
<dbReference type="Pfam" id="PF13743">
    <property type="entry name" value="Thioredoxin_5"/>
    <property type="match status" value="1"/>
</dbReference>
<dbReference type="OrthoDB" id="9813770at2"/>
<protein>
    <submittedName>
        <fullName evidence="1">DsbA family protein</fullName>
    </submittedName>
</protein>
<dbReference type="EMBL" id="SZQL01000002">
    <property type="protein sequence ID" value="TKK70746.1"/>
    <property type="molecule type" value="Genomic_DNA"/>
</dbReference>
<sequence length="267" mass="30199">MDETIKGTTAAPVQNSIKTPLQDKISITYFTDPLCCYSWAMEPQWRRLQYEYANSIDVQYIMGGLLPDWTSFEDSINNITRPAQMGPLWMQASEVSGMPMSSAIWHTDPPVSSYPACIAVKCAQLQSAAAGARYLRLLRESLMLHGNNISRQEVLIATAEQLAAEMPQFEIQRFEQDLVNGNGLALFRSDMHTVQIQSIQRFPALLFRRLGYPSVLLTGYKPYAVLLQAFEQVAGNMPKTQTAAEENYRRYWTSATEREIAEIKTEP</sequence>
<accession>A0A4U3L9U5</accession>
<keyword evidence="2" id="KW-1185">Reference proteome</keyword>
<dbReference type="InterPro" id="IPR036249">
    <property type="entry name" value="Thioredoxin-like_sf"/>
</dbReference>
<reference evidence="1 2" key="1">
    <citation type="submission" date="2019-05" db="EMBL/GenBank/DDBJ databases">
        <title>Panacibacter sp. strain 17mud1-8 Genome sequencing and assembly.</title>
        <authorList>
            <person name="Chhetri G."/>
        </authorList>
    </citation>
    <scope>NUCLEOTIDE SEQUENCE [LARGE SCALE GENOMIC DNA]</scope>
    <source>
        <strain evidence="1 2">17mud1-8</strain>
    </source>
</reference>
<name>A0A4U3L9U5_9BACT</name>
<dbReference type="PANTHER" id="PTHR13887">
    <property type="entry name" value="GLUTATHIONE S-TRANSFERASE KAPPA"/>
    <property type="match status" value="1"/>
</dbReference>
<gene>
    <name evidence="1" type="ORF">FC093_03370</name>
</gene>
<dbReference type="Gene3D" id="1.10.472.60">
    <property type="entry name" value="putative protein disulfide isomerase domain"/>
    <property type="match status" value="1"/>
</dbReference>
<dbReference type="Proteomes" id="UP000305848">
    <property type="component" value="Unassembled WGS sequence"/>
</dbReference>
<dbReference type="CDD" id="cd03025">
    <property type="entry name" value="DsbA_FrnE_like"/>
    <property type="match status" value="1"/>
</dbReference>
<dbReference type="PANTHER" id="PTHR13887:SF54">
    <property type="entry name" value="DSBA FAMILY PROTEIN"/>
    <property type="match status" value="1"/>
</dbReference>
<dbReference type="RefSeq" id="WP_137260345.1">
    <property type="nucleotide sequence ID" value="NZ_SZQL01000002.1"/>
</dbReference>
<evidence type="ECO:0000313" key="1">
    <source>
        <dbReference type="EMBL" id="TKK70746.1"/>
    </source>
</evidence>
<proteinExistence type="predicted"/>